<reference evidence="2 3" key="1">
    <citation type="submission" date="2023-02" db="EMBL/GenBank/DDBJ databases">
        <title>LHISI_Scaffold_Assembly.</title>
        <authorList>
            <person name="Stuart O.P."/>
            <person name="Cleave R."/>
            <person name="Magrath M.J.L."/>
            <person name="Mikheyev A.S."/>
        </authorList>
    </citation>
    <scope>NUCLEOTIDE SEQUENCE [LARGE SCALE GENOMIC DNA]</scope>
    <source>
        <strain evidence="2">Daus_M_001</strain>
        <tissue evidence="2">Leg muscle</tissue>
    </source>
</reference>
<gene>
    <name evidence="2" type="ORF">PR048_022957</name>
</gene>
<name>A0ABQ9GSS6_9NEOP</name>
<keyword evidence="3" id="KW-1185">Reference proteome</keyword>
<sequence>MEFYCNRDSGTDCSQQGFGVLSVALATRALSMMAALLDDLQVECVCGIQAEADTDTEPASLDIIGQYSALQRAVRFLSAAPLNQLLFYLATISYRKVSGFL</sequence>
<dbReference type="Pfam" id="PF19423">
    <property type="entry name" value="E3_UBR4_N"/>
    <property type="match status" value="1"/>
</dbReference>
<comment type="caution">
    <text evidence="2">The sequence shown here is derived from an EMBL/GenBank/DDBJ whole genome shotgun (WGS) entry which is preliminary data.</text>
</comment>
<dbReference type="InterPro" id="IPR045841">
    <property type="entry name" value="E3_UBR4_N"/>
</dbReference>
<organism evidence="2 3">
    <name type="scientific">Dryococelus australis</name>
    <dbReference type="NCBI Taxonomy" id="614101"/>
    <lineage>
        <taxon>Eukaryota</taxon>
        <taxon>Metazoa</taxon>
        <taxon>Ecdysozoa</taxon>
        <taxon>Arthropoda</taxon>
        <taxon>Hexapoda</taxon>
        <taxon>Insecta</taxon>
        <taxon>Pterygota</taxon>
        <taxon>Neoptera</taxon>
        <taxon>Polyneoptera</taxon>
        <taxon>Phasmatodea</taxon>
        <taxon>Verophasmatodea</taxon>
        <taxon>Anareolatae</taxon>
        <taxon>Phasmatidae</taxon>
        <taxon>Eurycanthinae</taxon>
        <taxon>Dryococelus</taxon>
    </lineage>
</organism>
<evidence type="ECO:0000313" key="3">
    <source>
        <dbReference type="Proteomes" id="UP001159363"/>
    </source>
</evidence>
<evidence type="ECO:0000313" key="2">
    <source>
        <dbReference type="EMBL" id="KAJ8875067.1"/>
    </source>
</evidence>
<feature type="domain" description="E3 ubiquitin-protein ligase UBR4 N-terminal" evidence="1">
    <location>
        <begin position="9"/>
        <end position="98"/>
    </location>
</feature>
<protein>
    <recommendedName>
        <fullName evidence="1">E3 ubiquitin-protein ligase UBR4 N-terminal domain-containing protein</fullName>
    </recommendedName>
</protein>
<dbReference type="Proteomes" id="UP001159363">
    <property type="component" value="Chromosome 8"/>
</dbReference>
<evidence type="ECO:0000259" key="1">
    <source>
        <dbReference type="Pfam" id="PF19423"/>
    </source>
</evidence>
<accession>A0ABQ9GSS6</accession>
<proteinExistence type="predicted"/>
<dbReference type="EMBL" id="JARBHB010000009">
    <property type="protein sequence ID" value="KAJ8875067.1"/>
    <property type="molecule type" value="Genomic_DNA"/>
</dbReference>